<reference evidence="1 2" key="1">
    <citation type="submission" date="2012-12" db="EMBL/GenBank/DDBJ databases">
        <authorList>
            <person name="Sencilo A."/>
            <person name="Jacobs-Sera D."/>
            <person name="Russell D.A."/>
            <person name="Ko C."/>
            <person name="Atanasova N."/>
            <person name="Osterlund E."/>
            <person name="Oksanen H.M."/>
            <person name="Bamford D.H."/>
            <person name="Hatfull G.F."/>
            <person name="Roine E."/>
            <person name="Hendrix R.W."/>
        </authorList>
    </citation>
    <scope>NUCLEOTIDE SEQUENCE [LARGE SCALE GENOMIC DNA]</scope>
</reference>
<gene>
    <name evidence="1" type="primary">302</name>
    <name evidence="1" type="ORF">HGTV1_302</name>
</gene>
<dbReference type="GeneID" id="16194076"/>
<dbReference type="KEGG" id="vg:16194076"/>
<name>R4T780_9CAUD</name>
<organism evidence="1 2">
    <name type="scientific">Halogranum tailed virus 1</name>
    <dbReference type="NCBI Taxonomy" id="1273749"/>
    <lineage>
        <taxon>Viruses</taxon>
        <taxon>Duplodnaviria</taxon>
        <taxon>Heunggongvirae</taxon>
        <taxon>Uroviricota</taxon>
        <taxon>Caudoviricetes</taxon>
        <taxon>Thumleimavirales</taxon>
        <taxon>Halomagnusviridae</taxon>
        <taxon>Hagravirus</taxon>
        <taxon>Hagravirus capitaneum</taxon>
        <taxon>Hagravirus HGTV1</taxon>
    </lineage>
</organism>
<dbReference type="Proteomes" id="UP000202786">
    <property type="component" value="Segment"/>
</dbReference>
<keyword evidence="2" id="KW-1185">Reference proteome</keyword>
<protein>
    <submittedName>
        <fullName evidence="1">Uncharacterized protein</fullName>
    </submittedName>
</protein>
<evidence type="ECO:0000313" key="2">
    <source>
        <dbReference type="Proteomes" id="UP000202786"/>
    </source>
</evidence>
<proteinExistence type="predicted"/>
<evidence type="ECO:0000313" key="1">
    <source>
        <dbReference type="EMBL" id="AGM11599.1"/>
    </source>
</evidence>
<accession>R4T780</accession>
<dbReference type="EMBL" id="KC292026">
    <property type="protein sequence ID" value="AGM11599.1"/>
    <property type="molecule type" value="Genomic_DNA"/>
</dbReference>
<sequence>MARGGLPYLSLRVVTTRRNTYYPIPRSKGMASKATSVVKRAGKYVAHSDEGEPIGDAGALNFHGERLALGDGSEIHFPEATVQVDKLMHARGVLFIE</sequence>
<dbReference type="RefSeq" id="YP_008059477.1">
    <property type="nucleotide sequence ID" value="NC_021328.1"/>
</dbReference>